<name>A0A956N8V6_UNCEI</name>
<dbReference type="AlphaFoldDB" id="A0A956N8V6"/>
<reference evidence="3" key="1">
    <citation type="submission" date="2020-04" db="EMBL/GenBank/DDBJ databases">
        <authorList>
            <person name="Zhang T."/>
        </authorList>
    </citation>
    <scope>NUCLEOTIDE SEQUENCE</scope>
    <source>
        <strain evidence="3">HKST-UBA02</strain>
    </source>
</reference>
<evidence type="ECO:0000313" key="4">
    <source>
        <dbReference type="Proteomes" id="UP000739538"/>
    </source>
</evidence>
<dbReference type="Proteomes" id="UP000739538">
    <property type="component" value="Unassembled WGS sequence"/>
</dbReference>
<dbReference type="Pfam" id="PF08309">
    <property type="entry name" value="LVIVD"/>
    <property type="match status" value="3"/>
</dbReference>
<dbReference type="Gene3D" id="2.60.40.4070">
    <property type="match status" value="1"/>
</dbReference>
<comment type="caution">
    <text evidence="3">The sequence shown here is derived from an EMBL/GenBank/DDBJ whole genome shotgun (WGS) entry which is preliminary data.</text>
</comment>
<dbReference type="PANTHER" id="PTHR38787">
    <property type="entry name" value="REGULATORY P DOMAIN-CONTAINING PROTEIN"/>
    <property type="match status" value="1"/>
</dbReference>
<keyword evidence="1" id="KW-0732">Signal</keyword>
<accession>A0A956N8V6</accession>
<dbReference type="Gene3D" id="2.60.40.1120">
    <property type="entry name" value="Carboxypeptidase-like, regulatory domain"/>
    <property type="match status" value="2"/>
</dbReference>
<dbReference type="PANTHER" id="PTHR38787:SF3">
    <property type="entry name" value="REGULATORY P DOMAIN-CONTAINING PROTEIN"/>
    <property type="match status" value="1"/>
</dbReference>
<dbReference type="InterPro" id="IPR008969">
    <property type="entry name" value="CarboxyPept-like_regulatory"/>
</dbReference>
<sequence length="801" mass="85188">MTRTPLRVASSLVISLVLAGSALAQTSENVNLIGTWDGASSYSDIWGYSAPDGTELAIIGLGNGGVSFVNVTNPASPQEVFRAPGGTTIWRDIKTYSHYAYCVDDQAGNGLIVVDMANPLAPVEVRRRTSEFTTAHNVWIDQEYGLLFACGSGSGGGHMYIYDLTGDPSNPQYIYDFNNFYIHDLYSQDGIAYLAGIYDGRLYTADITNVPASMPVLGSVTTDNAFTHNVWTTEDGRYALTTDEVGGGHITVVDVSDPSNPFKVSEYQHPTNPSAIIHNVTVEGDLAHVAWYTNGYEVVDFSVPASPARAGFYDEFPGNSANYDGAWGIYPYANSGYTYISDISTGLWIVEFVPSYGTVSGFLTDSGNGDPIDGAVIEVLSEGIQRTSGSDGKYSINLDPGTYQVDVSAFGYDPVSFQVNIVAGQTANGDRQMDRVPGASLSGVVSSSDLLAPLAGASIELVGTPLSGTTGASGDYSFGFVPEGTYTLYVAAFGYGAKEAQVTVGTSPVVKNVVLNPGFLVDTMETNVGWTFSGTGSTGAWENVDPNGTGGGFVQPEDDHTPDPGHICFITGQTPPGALIGDNDIDGGTQILTSPSFDLTGLEDPYIRYHRWYVNDGNTTVDDVFTVQVSNNGGSTWTTVEILDSSRRFWELAEFRVEDFVPSSANVRVRFIAADEGGGSIVEAGIDDFEIYDLGMDTSDTPPVFADGATRFLGASPNPVAISGQTNLRFQLAAAGEVRLEIVDVQGRRVAVVADGEFAAGAHSVSWDGRDERGTAVPAGIYFERFVADGAQENGRIVVLR</sequence>
<dbReference type="GO" id="GO:0005576">
    <property type="term" value="C:extracellular region"/>
    <property type="evidence" value="ECO:0007669"/>
    <property type="project" value="TreeGrafter"/>
</dbReference>
<dbReference type="Pfam" id="PF13620">
    <property type="entry name" value="CarboxypepD_reg"/>
    <property type="match status" value="2"/>
</dbReference>
<dbReference type="Pfam" id="PF13860">
    <property type="entry name" value="FlgD_ig"/>
    <property type="match status" value="1"/>
</dbReference>
<organism evidence="3 4">
    <name type="scientific">Eiseniibacteriota bacterium</name>
    <dbReference type="NCBI Taxonomy" id="2212470"/>
    <lineage>
        <taxon>Bacteria</taxon>
        <taxon>Candidatus Eiseniibacteriota</taxon>
    </lineage>
</organism>
<feature type="chain" id="PRO_5037867053" evidence="1">
    <location>
        <begin position="25"/>
        <end position="801"/>
    </location>
</feature>
<dbReference type="SUPFAM" id="SSF49899">
    <property type="entry name" value="Concanavalin A-like lectins/glucanases"/>
    <property type="match status" value="1"/>
</dbReference>
<protein>
    <submittedName>
        <fullName evidence="3">Choice-of-anchor B family protein</fullName>
    </submittedName>
</protein>
<dbReference type="InterPro" id="IPR027589">
    <property type="entry name" value="Choice_anch_B"/>
</dbReference>
<dbReference type="InterPro" id="IPR013211">
    <property type="entry name" value="LVIVD"/>
</dbReference>
<proteinExistence type="predicted"/>
<reference evidence="3" key="2">
    <citation type="journal article" date="2021" name="Microbiome">
        <title>Successional dynamics and alternative stable states in a saline activated sludge microbial community over 9 years.</title>
        <authorList>
            <person name="Wang Y."/>
            <person name="Ye J."/>
            <person name="Ju F."/>
            <person name="Liu L."/>
            <person name="Boyd J.A."/>
            <person name="Deng Y."/>
            <person name="Parks D.H."/>
            <person name="Jiang X."/>
            <person name="Yin X."/>
            <person name="Woodcroft B.J."/>
            <person name="Tyson G.W."/>
            <person name="Hugenholtz P."/>
            <person name="Polz M.F."/>
            <person name="Zhang T."/>
        </authorList>
    </citation>
    <scope>NUCLEOTIDE SEQUENCE</scope>
    <source>
        <strain evidence="3">HKST-UBA02</strain>
    </source>
</reference>
<feature type="domain" description="FlgD/Vpr Ig-like" evidence="2">
    <location>
        <begin position="723"/>
        <end position="782"/>
    </location>
</feature>
<evidence type="ECO:0000259" key="2">
    <source>
        <dbReference type="Pfam" id="PF13860"/>
    </source>
</evidence>
<evidence type="ECO:0000256" key="1">
    <source>
        <dbReference type="SAM" id="SignalP"/>
    </source>
</evidence>
<evidence type="ECO:0000313" key="3">
    <source>
        <dbReference type="EMBL" id="MCA9754541.1"/>
    </source>
</evidence>
<gene>
    <name evidence="3" type="ORF">KDA27_01975</name>
</gene>
<dbReference type="NCBIfam" id="TIGR04312">
    <property type="entry name" value="choice_anch_B"/>
    <property type="match status" value="1"/>
</dbReference>
<dbReference type="InterPro" id="IPR013320">
    <property type="entry name" value="ConA-like_dom_sf"/>
</dbReference>
<dbReference type="EMBL" id="JAGQHS010000005">
    <property type="protein sequence ID" value="MCA9754541.1"/>
    <property type="molecule type" value="Genomic_DNA"/>
</dbReference>
<feature type="signal peptide" evidence="1">
    <location>
        <begin position="1"/>
        <end position="24"/>
    </location>
</feature>
<dbReference type="SUPFAM" id="SSF49464">
    <property type="entry name" value="Carboxypeptidase regulatory domain-like"/>
    <property type="match status" value="2"/>
</dbReference>
<dbReference type="InterPro" id="IPR025965">
    <property type="entry name" value="FlgD/Vpr_Ig-like"/>
</dbReference>
<dbReference type="SUPFAM" id="SSF101908">
    <property type="entry name" value="Putative isomerase YbhE"/>
    <property type="match status" value="1"/>
</dbReference>
<dbReference type="Gene3D" id="2.60.120.200">
    <property type="match status" value="1"/>
</dbReference>